<name>A0ABR2W4U0_9FUNG</name>
<gene>
    <name evidence="1" type="ORF">K7432_004317</name>
</gene>
<sequence length="56" mass="6485">MNRGPIVLTIDEVEYLLDQVPRPDADEEQLVTKLREKLEILLSELRKNAEGYSTKD</sequence>
<evidence type="ECO:0000313" key="2">
    <source>
        <dbReference type="Proteomes" id="UP001479436"/>
    </source>
</evidence>
<reference evidence="1 2" key="1">
    <citation type="submission" date="2023-04" db="EMBL/GenBank/DDBJ databases">
        <title>Genome of Basidiobolus ranarum AG-B5.</title>
        <authorList>
            <person name="Stajich J.E."/>
            <person name="Carter-House D."/>
            <person name="Gryganskyi A."/>
        </authorList>
    </citation>
    <scope>NUCLEOTIDE SEQUENCE [LARGE SCALE GENOMIC DNA]</scope>
    <source>
        <strain evidence="1 2">AG-B5</strain>
    </source>
</reference>
<keyword evidence="2" id="KW-1185">Reference proteome</keyword>
<accession>A0ABR2W4U0</accession>
<protein>
    <submittedName>
        <fullName evidence="1">Uncharacterized protein</fullName>
    </submittedName>
</protein>
<dbReference type="EMBL" id="JASJQH010007022">
    <property type="protein sequence ID" value="KAK9720194.1"/>
    <property type="molecule type" value="Genomic_DNA"/>
</dbReference>
<dbReference type="Proteomes" id="UP001479436">
    <property type="component" value="Unassembled WGS sequence"/>
</dbReference>
<evidence type="ECO:0000313" key="1">
    <source>
        <dbReference type="EMBL" id="KAK9720194.1"/>
    </source>
</evidence>
<organism evidence="1 2">
    <name type="scientific">Basidiobolus ranarum</name>
    <dbReference type="NCBI Taxonomy" id="34480"/>
    <lineage>
        <taxon>Eukaryota</taxon>
        <taxon>Fungi</taxon>
        <taxon>Fungi incertae sedis</taxon>
        <taxon>Zoopagomycota</taxon>
        <taxon>Entomophthoromycotina</taxon>
        <taxon>Basidiobolomycetes</taxon>
        <taxon>Basidiobolales</taxon>
        <taxon>Basidiobolaceae</taxon>
        <taxon>Basidiobolus</taxon>
    </lineage>
</organism>
<proteinExistence type="predicted"/>
<comment type="caution">
    <text evidence="1">The sequence shown here is derived from an EMBL/GenBank/DDBJ whole genome shotgun (WGS) entry which is preliminary data.</text>
</comment>